<evidence type="ECO:0000259" key="3">
    <source>
        <dbReference type="Pfam" id="PF05426"/>
    </source>
</evidence>
<dbReference type="SUPFAM" id="SSF48230">
    <property type="entry name" value="Chondroitin AC/alginate lyase"/>
    <property type="match status" value="1"/>
</dbReference>
<evidence type="ECO:0000313" key="4">
    <source>
        <dbReference type="EMBL" id="GAA1664151.1"/>
    </source>
</evidence>
<dbReference type="Gene3D" id="2.115.10.10">
    <property type="entry name" value="Tachylectin 2"/>
    <property type="match status" value="1"/>
</dbReference>
<dbReference type="InterPro" id="IPR008397">
    <property type="entry name" value="Alginate_lyase_dom"/>
</dbReference>
<keyword evidence="1" id="KW-0732">Signal</keyword>
<comment type="caution">
    <text evidence="4">The sequence shown here is derived from an EMBL/GenBank/DDBJ whole genome shotgun (WGS) entry which is preliminary data.</text>
</comment>
<name>A0ABP4S0R2_9ACTN</name>
<keyword evidence="2" id="KW-0456">Lyase</keyword>
<sequence>MLMAAALAVPQPAQAAAGFKHPGVLVSRAQLDFVRANLGKEPWKSAWDALQKSSFASLSYTAKPRSDVNCGGNSIPDNGCSDERKDAMAAYTHALRWYLSKDARYAKKAIQIMDAWSAVITKHTGSNAPLQTGWAGANFSRAAELIKHTYGGGWSQAGRLASKLRTVYLPTLLAGRPDNNGNWELIMTDAAIGIAVHLDDRTSFNKAVTTWYGRLPAYIYLTTDGSIPKAPPGSKYNTKAEIIEYWHDQTKFVDGLTQETCRDFWHTGWGLAAISHVAETAHHQGIDLYAKAKHRLRRAMDLHAKIQLSGSVPSWLCGGKVKADLGNHYEVGYNALHNRLGYSDFPYAAKWVEQKRPMGTSHFLGWETLTHAQNPASSSKETASIYGALPDGKLTYTAIDAATGQRTHNAVVSTATLGFTPKAMATLDSNTILVTEEGSEGRLYRVDIQSDSGSLTFDRPVHLGGGYTHDLLAYDGNGHLFGIAGGTLRRYTINAAKPTISGISGNTKIGDGFTLKTLTTTGPGWILGTTTDGRLISYRINGAGSWQRYQLRDTTWQVFDHLLSPGGGVYYGHRSEGSLFRYDDENPYDGRGDDLRGQGAVDTTGWTQTLLSAQPATVS</sequence>
<evidence type="ECO:0000256" key="2">
    <source>
        <dbReference type="ARBA" id="ARBA00023239"/>
    </source>
</evidence>
<evidence type="ECO:0000256" key="1">
    <source>
        <dbReference type="ARBA" id="ARBA00022729"/>
    </source>
</evidence>
<reference evidence="5" key="1">
    <citation type="journal article" date="2019" name="Int. J. Syst. Evol. Microbiol.">
        <title>The Global Catalogue of Microorganisms (GCM) 10K type strain sequencing project: providing services to taxonomists for standard genome sequencing and annotation.</title>
        <authorList>
            <consortium name="The Broad Institute Genomics Platform"/>
            <consortium name="The Broad Institute Genome Sequencing Center for Infectious Disease"/>
            <person name="Wu L."/>
            <person name="Ma J."/>
        </authorList>
    </citation>
    <scope>NUCLEOTIDE SEQUENCE [LARGE SCALE GENOMIC DNA]</scope>
    <source>
        <strain evidence="5">JCM 13929</strain>
    </source>
</reference>
<dbReference type="Gene3D" id="1.50.10.100">
    <property type="entry name" value="Chondroitin AC/alginate lyase"/>
    <property type="match status" value="1"/>
</dbReference>
<protein>
    <recommendedName>
        <fullName evidence="3">Alginate lyase domain-containing protein</fullName>
    </recommendedName>
</protein>
<proteinExistence type="predicted"/>
<dbReference type="Pfam" id="PF05426">
    <property type="entry name" value="Alginate_lyase"/>
    <property type="match status" value="1"/>
</dbReference>
<keyword evidence="5" id="KW-1185">Reference proteome</keyword>
<gene>
    <name evidence="4" type="ORF">GCM10009733_072370</name>
</gene>
<dbReference type="InterPro" id="IPR008929">
    <property type="entry name" value="Chondroitin_lyas"/>
</dbReference>
<feature type="domain" description="Alginate lyase" evidence="3">
    <location>
        <begin position="86"/>
        <end position="305"/>
    </location>
</feature>
<dbReference type="SUPFAM" id="SSF75011">
    <property type="entry name" value="3-carboxy-cis,cis-mucoante lactonizing enzyme"/>
    <property type="match status" value="1"/>
</dbReference>
<accession>A0ABP4S0R2</accession>
<dbReference type="Proteomes" id="UP001500064">
    <property type="component" value="Unassembled WGS sequence"/>
</dbReference>
<organism evidence="4 5">
    <name type="scientific">Nonomuraea maheshkhaliensis</name>
    <dbReference type="NCBI Taxonomy" id="419590"/>
    <lineage>
        <taxon>Bacteria</taxon>
        <taxon>Bacillati</taxon>
        <taxon>Actinomycetota</taxon>
        <taxon>Actinomycetes</taxon>
        <taxon>Streptosporangiales</taxon>
        <taxon>Streptosporangiaceae</taxon>
        <taxon>Nonomuraea</taxon>
    </lineage>
</organism>
<dbReference type="EMBL" id="BAAAMU010000070">
    <property type="protein sequence ID" value="GAA1664151.1"/>
    <property type="molecule type" value="Genomic_DNA"/>
</dbReference>
<evidence type="ECO:0000313" key="5">
    <source>
        <dbReference type="Proteomes" id="UP001500064"/>
    </source>
</evidence>